<dbReference type="Pfam" id="PF06791">
    <property type="entry name" value="TMP_2"/>
    <property type="match status" value="1"/>
</dbReference>
<proteinExistence type="predicted"/>
<feature type="coiled-coil region" evidence="1">
    <location>
        <begin position="656"/>
        <end position="683"/>
    </location>
</feature>
<accession>A0ABT5K0S9</accession>
<dbReference type="InterPro" id="IPR009628">
    <property type="entry name" value="Phage_tape_measure_N"/>
</dbReference>
<dbReference type="Proteomes" id="UP001221208">
    <property type="component" value="Unassembled WGS sequence"/>
</dbReference>
<comment type="caution">
    <text evidence="3">The sequence shown here is derived from an EMBL/GenBank/DDBJ whole genome shotgun (WGS) entry which is preliminary data.</text>
</comment>
<organism evidence="3 4">
    <name type="scientific">Janthinobacterium fluminis</name>
    <dbReference type="NCBI Taxonomy" id="2987524"/>
    <lineage>
        <taxon>Bacteria</taxon>
        <taxon>Pseudomonadati</taxon>
        <taxon>Pseudomonadota</taxon>
        <taxon>Betaproteobacteria</taxon>
        <taxon>Burkholderiales</taxon>
        <taxon>Oxalobacteraceae</taxon>
        <taxon>Janthinobacterium</taxon>
    </lineage>
</organism>
<reference evidence="3 4" key="1">
    <citation type="submission" date="2022-10" db="EMBL/GenBank/DDBJ databases">
        <title>Janthinobacterium sp. hw3 Genome sequencing.</title>
        <authorList>
            <person name="Park S."/>
        </authorList>
    </citation>
    <scope>NUCLEOTIDE SEQUENCE [LARGE SCALE GENOMIC DNA]</scope>
    <source>
        <strain evidence="4">hw3</strain>
    </source>
</reference>
<evidence type="ECO:0000313" key="3">
    <source>
        <dbReference type="EMBL" id="MDC8758582.1"/>
    </source>
</evidence>
<keyword evidence="4" id="KW-1185">Reference proteome</keyword>
<sequence length="1555" mass="162959">MGQAMPDISELRVVINTPQVIEGAQALEALGDASVRTAEQISSGNAQSNRAANVMRAQAEAARDAAAAAAALGEDSRAAATSMYNSVKAAKGLADATAKLGASLMEGDVSKVKGSLTEFAQESGLAEFAVQRLGKGATLGLSLVAEAVMYVGEAYLKGREQSEKFAKSLQLTGNFAGITEGQFNTMARAIADLDNAGINKARAALQTLVSTGQFTGEAMQSVGAAAVTMAELTGQPAETVAADFAKMADGVVKWVDTHDSQYNILTTAQYEHIRALEEEGKTQEAMALTGQLYNDGLRKRAVQLDGLGSLLKSGANLWAEFNDAMFSNGRKRTPEDDIARIQERVVAMRKTRIDFNGANPNRRMNDAELESAIQVQSDLIVAALGRKSAAEAKASAAGEEARRNADGKQASKEIEAMRLRHPAKGKQEQRELKKYNDSLLAKQAAGVKMTPEEQASDRAAIRAKYADKAPGGGDDGQAALNRQLKSIQASLGLEKERLAQMAALADAQHQGSFAADESYYASKRLGLEAAGKAELDAYDAQLKALRAFHGASQSAREDNLGKIEEAEAARTRQTLKSKGEIALLDENERQRKAAIVAQSDEAVNNFIAGLVAEADQMEAANTAHEKARSVIELEAIAVNKLAIAETARSIAAAVANGESEKTIEGYQDRINALERENKARERIAASSSKVETQKQEDSMWADTAGSAKELAQSLEQSFGGVGGAIGKMTMALVDYQKAQRDIQLELDGVKSNTSDPEKIKEAETKAGRESAKVQVKQYAEMAQAASAFFDKNSAGYKVMQKAEQAYHAYQMAMTITSTAQKLLAATTTTTAVVAGKGVEATAMAAAAAVDTSTTGVSVANSATKTTASTMAGAAKAFEQLGVLGFVGAAAIIAFMVAMGSSSMSGGGGAVPTTFAERQKTQGTGTVLGDSSAKSASLSKSLAIIEGNSSLELGYQNAMLVALKNIESALNGAAKGIFQTTGLTGGSAFGTVNESTKSFWGSDTSTTITDTGVRFSGLLGDLRKGRGKGVQYEDVTHTSDGGWFSGNSSDSFTNIKALNAVALKPFTLIFDNIGEVLVKAGVQLGLDGAGLADALNKVGIDFSVSTRELKGQDLIDALSAGVSVAFDKVTAALFPIIEDFQKVGEGMGETMIRVASNYSSLDAILRSLGGTFGQTGMGSLKAREGFINLSGGIDKLASQTEAFSSAFLSESERLAPVSKYLGEQMALLGLAGIKSKDQFKDAVLGLAQSGQLATDSGAKNYAALMALVPLFAQVFDSYQETIDKARSAVAEAYNAESDALKSTVDRLQAFKAGILSFRDSLMMGSMSTLTPVQKLAEAQRQYELTLAKAKTGDTAAQAALQGAASAYLSADQVIKASSDSYAADAAKVRDDLAALALLAGSQASDAERQLAALDKQVAGLIDVNKSVLSTREAILDLGAALRAAGQVDITAGRVKPVMMPLQQADGDVPLFEAKRYGAQANLGADALVAEIRGLRDDNRMLHEEIKGLRADKAQQTGDTIASIEGAAERNAEMVSCGAKEAAKVSIYAQQMKAELA</sequence>
<evidence type="ECO:0000313" key="4">
    <source>
        <dbReference type="Proteomes" id="UP001221208"/>
    </source>
</evidence>
<keyword evidence="1" id="KW-0175">Coiled coil</keyword>
<name>A0ABT5K0S9_9BURK</name>
<gene>
    <name evidence="3" type="ORF">OIK44_13450</name>
</gene>
<dbReference type="EMBL" id="JAQQXR010000005">
    <property type="protein sequence ID" value="MDC8758582.1"/>
    <property type="molecule type" value="Genomic_DNA"/>
</dbReference>
<feature type="coiled-coil region" evidence="1">
    <location>
        <begin position="1483"/>
        <end position="1510"/>
    </location>
</feature>
<dbReference type="RefSeq" id="WP_273671277.1">
    <property type="nucleotide sequence ID" value="NZ_JAQQXR010000005.1"/>
</dbReference>
<protein>
    <submittedName>
        <fullName evidence="3">Phage tail length tape measure family protein</fullName>
    </submittedName>
</protein>
<evidence type="ECO:0000256" key="1">
    <source>
        <dbReference type="SAM" id="Coils"/>
    </source>
</evidence>
<feature type="domain" description="Bacteriophage tail tape measure N-terminal" evidence="2">
    <location>
        <begin position="135"/>
        <end position="274"/>
    </location>
</feature>
<evidence type="ECO:0000259" key="2">
    <source>
        <dbReference type="Pfam" id="PF06791"/>
    </source>
</evidence>